<name>A0A6A6JL06_WESOR</name>
<accession>A0A6A6JL06</accession>
<dbReference type="PANTHER" id="PTHR15549:SF30">
    <property type="entry name" value="MID2 DOMAIN-CONTAINING PROTEIN"/>
    <property type="match status" value="1"/>
</dbReference>
<feature type="compositionally biased region" description="Polar residues" evidence="5">
    <location>
        <begin position="56"/>
        <end position="65"/>
    </location>
</feature>
<organism evidence="7 8">
    <name type="scientific">Westerdykella ornata</name>
    <dbReference type="NCBI Taxonomy" id="318751"/>
    <lineage>
        <taxon>Eukaryota</taxon>
        <taxon>Fungi</taxon>
        <taxon>Dikarya</taxon>
        <taxon>Ascomycota</taxon>
        <taxon>Pezizomycotina</taxon>
        <taxon>Dothideomycetes</taxon>
        <taxon>Pleosporomycetidae</taxon>
        <taxon>Pleosporales</taxon>
        <taxon>Sporormiaceae</taxon>
        <taxon>Westerdykella</taxon>
    </lineage>
</organism>
<dbReference type="PANTHER" id="PTHR15549">
    <property type="entry name" value="PAIRED IMMUNOGLOBULIN-LIKE TYPE 2 RECEPTOR"/>
    <property type="match status" value="1"/>
</dbReference>
<dbReference type="AlphaFoldDB" id="A0A6A6JL06"/>
<protein>
    <submittedName>
        <fullName evidence="7">Uncharacterized protein</fullName>
    </submittedName>
</protein>
<keyword evidence="8" id="KW-1185">Reference proteome</keyword>
<evidence type="ECO:0000256" key="1">
    <source>
        <dbReference type="ARBA" id="ARBA00004167"/>
    </source>
</evidence>
<comment type="subcellular location">
    <subcellularLocation>
        <location evidence="1">Membrane</location>
        <topology evidence="1">Single-pass membrane protein</topology>
    </subcellularLocation>
</comment>
<evidence type="ECO:0000256" key="2">
    <source>
        <dbReference type="ARBA" id="ARBA00022692"/>
    </source>
</evidence>
<evidence type="ECO:0000256" key="5">
    <source>
        <dbReference type="SAM" id="MobiDB-lite"/>
    </source>
</evidence>
<feature type="region of interest" description="Disordered" evidence="5">
    <location>
        <begin position="1"/>
        <end position="86"/>
    </location>
</feature>
<proteinExistence type="predicted"/>
<evidence type="ECO:0000256" key="4">
    <source>
        <dbReference type="ARBA" id="ARBA00023136"/>
    </source>
</evidence>
<keyword evidence="3 6" id="KW-1133">Transmembrane helix</keyword>
<keyword evidence="4 6" id="KW-0472">Membrane</keyword>
<dbReference type="Proteomes" id="UP000800097">
    <property type="component" value="Unassembled WGS sequence"/>
</dbReference>
<feature type="compositionally biased region" description="Polar residues" evidence="5">
    <location>
        <begin position="211"/>
        <end position="223"/>
    </location>
</feature>
<reference evidence="7" key="1">
    <citation type="journal article" date="2020" name="Stud. Mycol.">
        <title>101 Dothideomycetes genomes: a test case for predicting lifestyles and emergence of pathogens.</title>
        <authorList>
            <person name="Haridas S."/>
            <person name="Albert R."/>
            <person name="Binder M."/>
            <person name="Bloem J."/>
            <person name="Labutti K."/>
            <person name="Salamov A."/>
            <person name="Andreopoulos B."/>
            <person name="Baker S."/>
            <person name="Barry K."/>
            <person name="Bills G."/>
            <person name="Bluhm B."/>
            <person name="Cannon C."/>
            <person name="Castanera R."/>
            <person name="Culley D."/>
            <person name="Daum C."/>
            <person name="Ezra D."/>
            <person name="Gonzalez J."/>
            <person name="Henrissat B."/>
            <person name="Kuo A."/>
            <person name="Liang C."/>
            <person name="Lipzen A."/>
            <person name="Lutzoni F."/>
            <person name="Magnuson J."/>
            <person name="Mondo S."/>
            <person name="Nolan M."/>
            <person name="Ohm R."/>
            <person name="Pangilinan J."/>
            <person name="Park H.-J."/>
            <person name="Ramirez L."/>
            <person name="Alfaro M."/>
            <person name="Sun H."/>
            <person name="Tritt A."/>
            <person name="Yoshinaga Y."/>
            <person name="Zwiers L.-H."/>
            <person name="Turgeon B."/>
            <person name="Goodwin S."/>
            <person name="Spatafora J."/>
            <person name="Crous P."/>
            <person name="Grigoriev I."/>
        </authorList>
    </citation>
    <scope>NUCLEOTIDE SEQUENCE</scope>
    <source>
        <strain evidence="7">CBS 379.55</strain>
    </source>
</reference>
<dbReference type="GeneID" id="54547818"/>
<feature type="compositionally biased region" description="Low complexity" evidence="5">
    <location>
        <begin position="115"/>
        <end position="129"/>
    </location>
</feature>
<evidence type="ECO:0000313" key="7">
    <source>
        <dbReference type="EMBL" id="KAF2277271.1"/>
    </source>
</evidence>
<dbReference type="OrthoDB" id="3935400at2759"/>
<dbReference type="GO" id="GO:0071944">
    <property type="term" value="C:cell periphery"/>
    <property type="evidence" value="ECO:0007669"/>
    <property type="project" value="UniProtKB-ARBA"/>
</dbReference>
<feature type="region of interest" description="Disordered" evidence="5">
    <location>
        <begin position="277"/>
        <end position="353"/>
    </location>
</feature>
<feature type="region of interest" description="Disordered" evidence="5">
    <location>
        <begin position="99"/>
        <end position="144"/>
    </location>
</feature>
<feature type="compositionally biased region" description="Polar residues" evidence="5">
    <location>
        <begin position="277"/>
        <end position="289"/>
    </location>
</feature>
<gene>
    <name evidence="7" type="ORF">EI97DRAFT_314814</name>
</gene>
<evidence type="ECO:0000313" key="8">
    <source>
        <dbReference type="Proteomes" id="UP000800097"/>
    </source>
</evidence>
<dbReference type="EMBL" id="ML986491">
    <property type="protein sequence ID" value="KAF2277271.1"/>
    <property type="molecule type" value="Genomic_DNA"/>
</dbReference>
<dbReference type="GO" id="GO:0016020">
    <property type="term" value="C:membrane"/>
    <property type="evidence" value="ECO:0007669"/>
    <property type="project" value="UniProtKB-SubCell"/>
</dbReference>
<feature type="region of interest" description="Disordered" evidence="5">
    <location>
        <begin position="206"/>
        <end position="226"/>
    </location>
</feature>
<keyword evidence="2 6" id="KW-0812">Transmembrane</keyword>
<evidence type="ECO:0000256" key="3">
    <source>
        <dbReference type="ARBA" id="ARBA00022989"/>
    </source>
</evidence>
<evidence type="ECO:0000256" key="6">
    <source>
        <dbReference type="SAM" id="Phobius"/>
    </source>
</evidence>
<dbReference type="RefSeq" id="XP_033654810.1">
    <property type="nucleotide sequence ID" value="XM_033794643.1"/>
</dbReference>
<feature type="transmembrane region" description="Helical" evidence="6">
    <location>
        <begin position="156"/>
        <end position="178"/>
    </location>
</feature>
<sequence>MAAADEVADESNSQRRWGLPEGVDEDIPNGDPEPTAGPADVDDSSTVQGPLDRLPNPQNTQSVYQKSKWHDRPRVTETPFNAPWASQIAQEQTSFLTSTYEGHNPYRPTDIPSLSSSVTASGSTTTGTGDPKATRIPPLGGSKPGGFNGINGGRAVVAGMVIGAIIVLVALLIAFCCLARRSRSRKRRVLAAGASRAGMRPTETFRHEGSSLMTPLPTAQPSSDGVLPAHATATTTTQPLILGPITNGYNTGLDSQSILSGRQGSLLTDPFADIHSVSSEIPPSYQASRPPSYRTDPTPSVAMSDEPPSSAASHQPGLRRPFTTEAESQRYSTVERADIGQSPFAHADDGDAVSELSASALERGRDSLSVVSEMSYQQDPIRIRFGVIAGRPRTD</sequence>
<dbReference type="InterPro" id="IPR051694">
    <property type="entry name" value="Immunoregulatory_rcpt-like"/>
</dbReference>